<dbReference type="SUPFAM" id="SSF51182">
    <property type="entry name" value="RmlC-like cupins"/>
    <property type="match status" value="1"/>
</dbReference>
<dbReference type="Pfam" id="PF04115">
    <property type="entry name" value="Ureidogly_lyase"/>
    <property type="match status" value="1"/>
</dbReference>
<sequence length="168" mass="18546">MSDLVTCITVSLVNQEAYEPYGQVVYSPTPSSGGKAQVANQGTARRYNHVVELENFRSEPNACSGSIPAVPNMCIFQCDPQWQPGSLFHVRLLERHQHSTQCFMPIARPLATNVGGDYLVIVALNGADDRPDVATLRAFIGRPWQGITYRPGIWHHPMVALTQVSVIE</sequence>
<comment type="caution">
    <text evidence="5">The sequence shown here is derived from an EMBL/GenBank/DDBJ whole genome shotgun (WGS) entry which is preliminary data.</text>
</comment>
<dbReference type="GO" id="GO:0004848">
    <property type="term" value="F:ureidoglycolate hydrolase activity"/>
    <property type="evidence" value="ECO:0007669"/>
    <property type="project" value="InterPro"/>
</dbReference>
<dbReference type="InterPro" id="IPR011051">
    <property type="entry name" value="RmlC_Cupin_sf"/>
</dbReference>
<dbReference type="GO" id="GO:0000256">
    <property type="term" value="P:allantoin catabolic process"/>
    <property type="evidence" value="ECO:0007669"/>
    <property type="project" value="InterPro"/>
</dbReference>
<proteinExistence type="predicted"/>
<evidence type="ECO:0000256" key="3">
    <source>
        <dbReference type="ARBA" id="ARBA00023239"/>
    </source>
</evidence>
<dbReference type="Gene3D" id="2.60.120.480">
    <property type="entry name" value="Ureidoglycolate hydrolase"/>
    <property type="match status" value="1"/>
</dbReference>
<evidence type="ECO:0000256" key="4">
    <source>
        <dbReference type="ARBA" id="ARBA00047684"/>
    </source>
</evidence>
<gene>
    <name evidence="5" type="primary">DAL2_1</name>
    <name evidence="5" type="ORF">IWQ62_002453</name>
</gene>
<keyword evidence="3" id="KW-0456">Lyase</keyword>
<dbReference type="GO" id="GO:0006144">
    <property type="term" value="P:purine nucleobase metabolic process"/>
    <property type="evidence" value="ECO:0007669"/>
    <property type="project" value="UniProtKB-KW"/>
</dbReference>
<dbReference type="CDD" id="cd20298">
    <property type="entry name" value="cupin_UAH"/>
    <property type="match status" value="1"/>
</dbReference>
<name>A0A9W8E7G3_9FUNG</name>
<dbReference type="InterPro" id="IPR024060">
    <property type="entry name" value="Ureidoglycolate_lyase_dom_sf"/>
</dbReference>
<dbReference type="EMBL" id="JANBPY010000522">
    <property type="protein sequence ID" value="KAJ1966329.1"/>
    <property type="molecule type" value="Genomic_DNA"/>
</dbReference>
<dbReference type="OrthoDB" id="10266039at2759"/>
<dbReference type="AlphaFoldDB" id="A0A9W8E7G3"/>
<organism evidence="5 6">
    <name type="scientific">Dispira parvispora</name>
    <dbReference type="NCBI Taxonomy" id="1520584"/>
    <lineage>
        <taxon>Eukaryota</taxon>
        <taxon>Fungi</taxon>
        <taxon>Fungi incertae sedis</taxon>
        <taxon>Zoopagomycota</taxon>
        <taxon>Kickxellomycotina</taxon>
        <taxon>Dimargaritomycetes</taxon>
        <taxon>Dimargaritales</taxon>
        <taxon>Dimargaritaceae</taxon>
        <taxon>Dispira</taxon>
    </lineage>
</organism>
<dbReference type="InterPro" id="IPR007247">
    <property type="entry name" value="Ureidogly_lyase"/>
</dbReference>
<evidence type="ECO:0000313" key="5">
    <source>
        <dbReference type="EMBL" id="KAJ1966329.1"/>
    </source>
</evidence>
<accession>A0A9W8E7G3</accession>
<dbReference type="Proteomes" id="UP001150925">
    <property type="component" value="Unassembled WGS sequence"/>
</dbReference>
<comment type="subunit">
    <text evidence="1">Homodimer.</text>
</comment>
<dbReference type="PANTHER" id="PTHR21221:SF1">
    <property type="entry name" value="UREIDOGLYCOLATE LYASE"/>
    <property type="match status" value="1"/>
</dbReference>
<protein>
    <submittedName>
        <fullName evidence="5">Allantoicase</fullName>
    </submittedName>
</protein>
<dbReference type="InterPro" id="IPR047233">
    <property type="entry name" value="UAH_cupin"/>
</dbReference>
<keyword evidence="6" id="KW-1185">Reference proteome</keyword>
<evidence type="ECO:0000256" key="2">
    <source>
        <dbReference type="ARBA" id="ARBA00022631"/>
    </source>
</evidence>
<evidence type="ECO:0000256" key="1">
    <source>
        <dbReference type="ARBA" id="ARBA00011738"/>
    </source>
</evidence>
<evidence type="ECO:0000313" key="6">
    <source>
        <dbReference type="Proteomes" id="UP001150925"/>
    </source>
</evidence>
<reference evidence="5" key="1">
    <citation type="submission" date="2022-07" db="EMBL/GenBank/DDBJ databases">
        <title>Phylogenomic reconstructions and comparative analyses of Kickxellomycotina fungi.</title>
        <authorList>
            <person name="Reynolds N.K."/>
            <person name="Stajich J.E."/>
            <person name="Barry K."/>
            <person name="Grigoriev I.V."/>
            <person name="Crous P."/>
            <person name="Smith M.E."/>
        </authorList>
    </citation>
    <scope>NUCLEOTIDE SEQUENCE</scope>
    <source>
        <strain evidence="5">RSA 1196</strain>
    </source>
</reference>
<keyword evidence="2" id="KW-0659">Purine metabolism</keyword>
<dbReference type="GO" id="GO:0050385">
    <property type="term" value="F:ureidoglycolate lyase activity"/>
    <property type="evidence" value="ECO:0007669"/>
    <property type="project" value="UniProtKB-EC"/>
</dbReference>
<comment type="catalytic activity">
    <reaction evidence="4">
        <text>(S)-ureidoglycolate = urea + glyoxylate</text>
        <dbReference type="Rhea" id="RHEA:11304"/>
        <dbReference type="ChEBI" id="CHEBI:16199"/>
        <dbReference type="ChEBI" id="CHEBI:36655"/>
        <dbReference type="ChEBI" id="CHEBI:57296"/>
        <dbReference type="EC" id="4.3.2.3"/>
    </reaction>
</comment>
<dbReference type="PANTHER" id="PTHR21221">
    <property type="entry name" value="UREIDOGLYCOLATE HYDROLASE"/>
    <property type="match status" value="1"/>
</dbReference>